<name>A0A1Y6LWV8_ZYMTR</name>
<organism evidence="1 2">
    <name type="scientific">Zymoseptoria tritici ST99CH_1A5</name>
    <dbReference type="NCBI Taxonomy" id="1276529"/>
    <lineage>
        <taxon>Eukaryota</taxon>
        <taxon>Fungi</taxon>
        <taxon>Dikarya</taxon>
        <taxon>Ascomycota</taxon>
        <taxon>Pezizomycotina</taxon>
        <taxon>Dothideomycetes</taxon>
        <taxon>Dothideomycetidae</taxon>
        <taxon>Mycosphaerellales</taxon>
        <taxon>Mycosphaerellaceae</taxon>
        <taxon>Zymoseptoria</taxon>
    </lineage>
</organism>
<protein>
    <submittedName>
        <fullName evidence="1">Uncharacterized protein</fullName>
    </submittedName>
</protein>
<gene>
    <name evidence="1" type="ORF">ZT1A5_G10309</name>
</gene>
<proteinExistence type="predicted"/>
<dbReference type="Proteomes" id="UP000215453">
    <property type="component" value="Chromosome 11"/>
</dbReference>
<accession>A0A1Y6LWV8</accession>
<reference evidence="1 2" key="1">
    <citation type="submission" date="2016-10" db="EMBL/GenBank/DDBJ databases">
        <authorList>
            <person name="Varghese N."/>
        </authorList>
    </citation>
    <scope>NUCLEOTIDE SEQUENCE [LARGE SCALE GENOMIC DNA]</scope>
</reference>
<evidence type="ECO:0000313" key="1">
    <source>
        <dbReference type="EMBL" id="SMY28863.1"/>
    </source>
</evidence>
<evidence type="ECO:0000313" key="2">
    <source>
        <dbReference type="Proteomes" id="UP000215453"/>
    </source>
</evidence>
<sequence length="111" mass="12755">METLRVLHDRSRSSASEFNKNMQSMLTDGGDTPIDGTFFIRFSQLTQCLYDMKEADVKNKASGEQDRDLVRDLVGTEHLWNKYVKPNMAMQADEGIAIAEEDKTVVHPWFR</sequence>
<dbReference type="AlphaFoldDB" id="A0A1Y6LWV8"/>
<dbReference type="EMBL" id="LT882686">
    <property type="protein sequence ID" value="SMY28863.1"/>
    <property type="molecule type" value="Genomic_DNA"/>
</dbReference>